<dbReference type="SUPFAM" id="SSF57938">
    <property type="entry name" value="DnaJ/Hsp40 cysteine-rich domain"/>
    <property type="match status" value="1"/>
</dbReference>
<dbReference type="Pfam" id="PF00226">
    <property type="entry name" value="DnaJ"/>
    <property type="match status" value="1"/>
</dbReference>
<dbReference type="AlphaFoldDB" id="A0A0F4Z2C9"/>
<dbReference type="PROSITE" id="PS50076">
    <property type="entry name" value="DNAJ_2"/>
    <property type="match status" value="1"/>
</dbReference>
<protein>
    <submittedName>
        <fullName evidence="10">DnaJ domain protein (Mas5)</fullName>
    </submittedName>
</protein>
<evidence type="ECO:0000259" key="8">
    <source>
        <dbReference type="PROSITE" id="PS50076"/>
    </source>
</evidence>
<dbReference type="InterPro" id="IPR001305">
    <property type="entry name" value="HSP_DnaJ_Cys-rich_dom"/>
</dbReference>
<proteinExistence type="predicted"/>
<evidence type="ECO:0000256" key="4">
    <source>
        <dbReference type="ARBA" id="ARBA00022833"/>
    </source>
</evidence>
<dbReference type="Proteomes" id="UP000053958">
    <property type="component" value="Unassembled WGS sequence"/>
</dbReference>
<dbReference type="PANTHER" id="PTHR43888">
    <property type="entry name" value="DNAJ-LIKE-2, ISOFORM A-RELATED"/>
    <property type="match status" value="1"/>
</dbReference>
<evidence type="ECO:0000256" key="1">
    <source>
        <dbReference type="ARBA" id="ARBA00022723"/>
    </source>
</evidence>
<keyword evidence="1 6" id="KW-0479">Metal-binding</keyword>
<dbReference type="OrthoDB" id="550424at2759"/>
<feature type="domain" description="J" evidence="8">
    <location>
        <begin position="2"/>
        <end position="69"/>
    </location>
</feature>
<dbReference type="InterPro" id="IPR008971">
    <property type="entry name" value="HSP40/DnaJ_pept-bd"/>
</dbReference>
<evidence type="ECO:0000313" key="10">
    <source>
        <dbReference type="EMBL" id="KKA24043.1"/>
    </source>
</evidence>
<dbReference type="SUPFAM" id="SSF46565">
    <property type="entry name" value="Chaperone J-domain"/>
    <property type="match status" value="1"/>
</dbReference>
<evidence type="ECO:0000313" key="11">
    <source>
        <dbReference type="Proteomes" id="UP000053958"/>
    </source>
</evidence>
<dbReference type="CDD" id="cd06257">
    <property type="entry name" value="DnaJ"/>
    <property type="match status" value="1"/>
</dbReference>
<evidence type="ECO:0000256" key="7">
    <source>
        <dbReference type="SAM" id="MobiDB-lite"/>
    </source>
</evidence>
<feature type="zinc finger region" description="CR-type" evidence="6">
    <location>
        <begin position="135"/>
        <end position="219"/>
    </location>
</feature>
<accession>A0A0F4Z2C9</accession>
<dbReference type="Pfam" id="PF00684">
    <property type="entry name" value="DnaJ_CXXCXGXG"/>
    <property type="match status" value="1"/>
</dbReference>
<feature type="region of interest" description="Disordered" evidence="7">
    <location>
        <begin position="102"/>
        <end position="125"/>
    </location>
</feature>
<dbReference type="EMBL" id="LASV01000076">
    <property type="protein sequence ID" value="KKA24043.1"/>
    <property type="molecule type" value="Genomic_DNA"/>
</dbReference>
<keyword evidence="2" id="KW-0677">Repeat</keyword>
<keyword evidence="11" id="KW-1185">Reference proteome</keyword>
<dbReference type="InterPro" id="IPR044713">
    <property type="entry name" value="DNJA1/2-like"/>
</dbReference>
<keyword evidence="5" id="KW-0143">Chaperone</keyword>
<sequence>MFIAEVLGIERNATKEEIRKAYRKAALANHPDKVPEAEREAAEARFKTVQQAYDILYDEEKRQVYDTHGMAAFDGSGNPGMGGAPDLDDILSQMFGMGGPGGMPGYGYGPRSNKPRKSPNEEQKYEVSLEDLYKGRTVKFASTKNVICSLCKGKGGKEKATAKECSACGGHGYKEVLTRVGPLLTQSTVACTVCQGQGSFFSPKDKCKKCKGAKVTEEKKMLEIYIPRGAQEGDKITLEGEADQVPGQEPGDIIFHIVEAPHPVFRRAGADLTASIEITLAEALAGFSRVVLKHLDGRGIELTHPKKKGDVLRPGQVLKVPGEGMPLKRSDARGDLYLAVDVKFPDDKWTPSPAVLEKLKEILPKPGPPIEADTVDEVDYDPNADIEDFGAGDPRGGSGWVDEDEEDGEHAQCAAQ</sequence>
<dbReference type="Pfam" id="PF01556">
    <property type="entry name" value="DnaJ_C"/>
    <property type="match status" value="1"/>
</dbReference>
<name>A0A0F4Z2C9_RASE3</name>
<dbReference type="GO" id="GO:0030544">
    <property type="term" value="F:Hsp70 protein binding"/>
    <property type="evidence" value="ECO:0007669"/>
    <property type="project" value="InterPro"/>
</dbReference>
<dbReference type="CDD" id="cd10747">
    <property type="entry name" value="DnaJ_C"/>
    <property type="match status" value="1"/>
</dbReference>
<dbReference type="InterPro" id="IPR001623">
    <property type="entry name" value="DnaJ_domain"/>
</dbReference>
<evidence type="ECO:0000256" key="6">
    <source>
        <dbReference type="PROSITE-ProRule" id="PRU00546"/>
    </source>
</evidence>
<feature type="compositionally biased region" description="Acidic residues" evidence="7">
    <location>
        <begin position="373"/>
        <end position="390"/>
    </location>
</feature>
<evidence type="ECO:0000256" key="5">
    <source>
        <dbReference type="ARBA" id="ARBA00023186"/>
    </source>
</evidence>
<feature type="region of interest" description="Disordered" evidence="7">
    <location>
        <begin position="364"/>
        <end position="416"/>
    </location>
</feature>
<dbReference type="FunFam" id="2.10.230.10:FF:000001">
    <property type="entry name" value="DnaJ subfamily A member 2"/>
    <property type="match status" value="1"/>
</dbReference>
<dbReference type="STRING" id="1408163.A0A0F4Z2C9"/>
<dbReference type="SUPFAM" id="SSF49493">
    <property type="entry name" value="HSP40/DnaJ peptide-binding domain"/>
    <property type="match status" value="2"/>
</dbReference>
<evidence type="ECO:0000256" key="2">
    <source>
        <dbReference type="ARBA" id="ARBA00022737"/>
    </source>
</evidence>
<keyword evidence="4 6" id="KW-0862">Zinc</keyword>
<dbReference type="RefSeq" id="XP_013330655.1">
    <property type="nucleotide sequence ID" value="XM_013475201.1"/>
</dbReference>
<dbReference type="CDD" id="cd10719">
    <property type="entry name" value="DnaJ_zf"/>
    <property type="match status" value="1"/>
</dbReference>
<dbReference type="GO" id="GO:0006457">
    <property type="term" value="P:protein folding"/>
    <property type="evidence" value="ECO:0007669"/>
    <property type="project" value="InterPro"/>
</dbReference>
<dbReference type="Gene3D" id="1.10.287.110">
    <property type="entry name" value="DnaJ domain"/>
    <property type="match status" value="1"/>
</dbReference>
<comment type="caution">
    <text evidence="10">The sequence shown here is derived from an EMBL/GenBank/DDBJ whole genome shotgun (WGS) entry which is preliminary data.</text>
</comment>
<dbReference type="InterPro" id="IPR002939">
    <property type="entry name" value="DnaJ_C"/>
</dbReference>
<dbReference type="GeneID" id="25314275"/>
<evidence type="ECO:0000256" key="3">
    <source>
        <dbReference type="ARBA" id="ARBA00022771"/>
    </source>
</evidence>
<dbReference type="GO" id="GO:0008270">
    <property type="term" value="F:zinc ion binding"/>
    <property type="evidence" value="ECO:0007669"/>
    <property type="project" value="UniProtKB-KW"/>
</dbReference>
<dbReference type="PRINTS" id="PR00625">
    <property type="entry name" value="JDOMAIN"/>
</dbReference>
<keyword evidence="3 6" id="KW-0863">Zinc-finger</keyword>
<gene>
    <name evidence="10" type="ORF">T310_1924</name>
</gene>
<dbReference type="Gene3D" id="2.10.230.10">
    <property type="entry name" value="Heat shock protein DnaJ, cysteine-rich domain"/>
    <property type="match status" value="1"/>
</dbReference>
<dbReference type="Gene3D" id="2.60.260.20">
    <property type="entry name" value="Urease metallochaperone UreE, N-terminal domain"/>
    <property type="match status" value="2"/>
</dbReference>
<reference evidence="10 11" key="1">
    <citation type="submission" date="2015-04" db="EMBL/GenBank/DDBJ databases">
        <authorList>
            <person name="Heijne W.H."/>
            <person name="Fedorova N.D."/>
            <person name="Nierman W.C."/>
            <person name="Vollebregt A.W."/>
            <person name="Zhao Z."/>
            <person name="Wu L."/>
            <person name="Kumar M."/>
            <person name="Stam H."/>
            <person name="van den Berg M.A."/>
            <person name="Pel H.J."/>
        </authorList>
    </citation>
    <scope>NUCLEOTIDE SEQUENCE [LARGE SCALE GENOMIC DNA]</scope>
    <source>
        <strain evidence="10 11">CBS 393.64</strain>
    </source>
</reference>
<dbReference type="GO" id="GO:0051082">
    <property type="term" value="F:unfolded protein binding"/>
    <property type="evidence" value="ECO:0007669"/>
    <property type="project" value="InterPro"/>
</dbReference>
<dbReference type="SMART" id="SM00271">
    <property type="entry name" value="DnaJ"/>
    <property type="match status" value="1"/>
</dbReference>
<dbReference type="InterPro" id="IPR036410">
    <property type="entry name" value="HSP_DnaJ_Cys-rich_dom_sf"/>
</dbReference>
<evidence type="ECO:0000259" key="9">
    <source>
        <dbReference type="PROSITE" id="PS51188"/>
    </source>
</evidence>
<dbReference type="InterPro" id="IPR036869">
    <property type="entry name" value="J_dom_sf"/>
</dbReference>
<dbReference type="FunFam" id="2.60.260.20:FF:000013">
    <property type="entry name" value="DnaJ subfamily B member 11"/>
    <property type="match status" value="1"/>
</dbReference>
<dbReference type="InterPro" id="IPR018253">
    <property type="entry name" value="DnaJ_domain_CS"/>
</dbReference>
<feature type="domain" description="CR-type" evidence="9">
    <location>
        <begin position="135"/>
        <end position="219"/>
    </location>
</feature>
<dbReference type="PROSITE" id="PS51188">
    <property type="entry name" value="ZF_CR"/>
    <property type="match status" value="1"/>
</dbReference>
<dbReference type="PROSITE" id="PS00636">
    <property type="entry name" value="DNAJ_1"/>
    <property type="match status" value="1"/>
</dbReference>
<organism evidence="10 11">
    <name type="scientific">Rasamsonia emersonii (strain ATCC 16479 / CBS 393.64 / IMI 116815)</name>
    <dbReference type="NCBI Taxonomy" id="1408163"/>
    <lineage>
        <taxon>Eukaryota</taxon>
        <taxon>Fungi</taxon>
        <taxon>Dikarya</taxon>
        <taxon>Ascomycota</taxon>
        <taxon>Pezizomycotina</taxon>
        <taxon>Eurotiomycetes</taxon>
        <taxon>Eurotiomycetidae</taxon>
        <taxon>Eurotiales</taxon>
        <taxon>Trichocomaceae</taxon>
        <taxon>Rasamsonia</taxon>
    </lineage>
</organism>